<name>A0AB74URP3_9GAMM</name>
<organism evidence="2">
    <name type="scientific">Rhodanobacter sp. FW102-FHT14D07</name>
    <dbReference type="NCBI Taxonomy" id="3351462"/>
    <lineage>
        <taxon>Bacteria</taxon>
        <taxon>Pseudomonadati</taxon>
        <taxon>Pseudomonadota</taxon>
        <taxon>Gammaproteobacteria</taxon>
        <taxon>Lysobacterales</taxon>
        <taxon>Rhodanobacteraceae</taxon>
        <taxon>Rhodanobacter</taxon>
    </lineage>
</organism>
<sequence>MSNVIDFLERMGRDAGLRYGARAELGLALGNEGIQPALQELILAGDSVKLADVLGQGVMCCLLFPVKEDEETEEGGEDEAPSRDDDVASRSGCLVSSCVG</sequence>
<proteinExistence type="predicted"/>
<protein>
    <submittedName>
        <fullName evidence="2">Uncharacterized protein</fullName>
    </submittedName>
</protein>
<evidence type="ECO:0000313" key="2">
    <source>
        <dbReference type="EMBL" id="XIA19428.1"/>
    </source>
</evidence>
<dbReference type="AlphaFoldDB" id="A0AB74URP3"/>
<accession>A0AB74URP3</accession>
<dbReference type="RefSeq" id="WP_395119283.1">
    <property type="nucleotide sequence ID" value="NZ_CP170721.1"/>
</dbReference>
<feature type="compositionally biased region" description="Acidic residues" evidence="1">
    <location>
        <begin position="70"/>
        <end position="79"/>
    </location>
</feature>
<feature type="region of interest" description="Disordered" evidence="1">
    <location>
        <begin position="70"/>
        <end position="100"/>
    </location>
</feature>
<gene>
    <name evidence="2" type="ORF">ACFYG5_04595</name>
</gene>
<dbReference type="EMBL" id="CP170721">
    <property type="protein sequence ID" value="XIA19428.1"/>
    <property type="molecule type" value="Genomic_DNA"/>
</dbReference>
<evidence type="ECO:0000256" key="1">
    <source>
        <dbReference type="SAM" id="MobiDB-lite"/>
    </source>
</evidence>
<reference evidence="2" key="1">
    <citation type="submission" date="2024-10" db="EMBL/GenBank/DDBJ databases">
        <authorList>
            <person name="Lesea H.P."/>
            <person name="Kuehl J.V."/>
            <person name="Chandonia J.-M."/>
        </authorList>
    </citation>
    <scope>NUCLEOTIDE SEQUENCE</scope>
    <source>
        <strain evidence="2">FW102-FHT14D07</strain>
    </source>
</reference>